<evidence type="ECO:0000313" key="2">
    <source>
        <dbReference type="Proteomes" id="UP001177021"/>
    </source>
</evidence>
<name>A0ACB0KIJ2_TRIPR</name>
<comment type="caution">
    <text evidence="1">The sequence shown here is derived from an EMBL/GenBank/DDBJ whole genome shotgun (WGS) entry which is preliminary data.</text>
</comment>
<organism evidence="1 2">
    <name type="scientific">Trifolium pratense</name>
    <name type="common">Red clover</name>
    <dbReference type="NCBI Taxonomy" id="57577"/>
    <lineage>
        <taxon>Eukaryota</taxon>
        <taxon>Viridiplantae</taxon>
        <taxon>Streptophyta</taxon>
        <taxon>Embryophyta</taxon>
        <taxon>Tracheophyta</taxon>
        <taxon>Spermatophyta</taxon>
        <taxon>Magnoliopsida</taxon>
        <taxon>eudicotyledons</taxon>
        <taxon>Gunneridae</taxon>
        <taxon>Pentapetalae</taxon>
        <taxon>rosids</taxon>
        <taxon>fabids</taxon>
        <taxon>Fabales</taxon>
        <taxon>Fabaceae</taxon>
        <taxon>Papilionoideae</taxon>
        <taxon>50 kb inversion clade</taxon>
        <taxon>NPAAA clade</taxon>
        <taxon>Hologalegina</taxon>
        <taxon>IRL clade</taxon>
        <taxon>Trifolieae</taxon>
        <taxon>Trifolium</taxon>
    </lineage>
</organism>
<sequence>MHVYVATSLPSLNWFLGLFGSSAKKVHISGTKIDESLSLVGTILLAIVIGVMLLYLYRSGESEELNSNYTNEVDEGELEEHIIDESDRDFDWDQQLHRRTSEHGGASRRHVPCASCGNQSTTRCARCKVARYCSVECQIGHWRSWHRYECFKIETEEGEARDVHAHQNPMLVDNYHNNSISNGLHGNGVELMSSNSGTMDGSSSSDVNNSHVGCEQCGSPSTTRCSRCKAVRYCSTMCLIMNWKWHKYKCIPGDVSSTPTERPNRNEEEEKDIHSSTPLYLELHPEGTSNFNSPTKVSQITTTKENQEPKTQWVKHLEDELVKSREEIFAIQSERDEWKKRANFARERFQSFKEESEKHLSALRNENELISNAEKKACSVIHSLQLQIAAQENIAEKRRLEEHIQMVESECAMLKKELQEEHKHVQYLSLEYNKSHETTLIAIREVEAVKQELLEEREHVKRVKENFIRDVTVAESRAIFAEAKFSDLQRKIKLTDHKVLVKTDSLGKPSMACTICLTNEKDMAFGCGHMTCRDCGSKLSKCPICREQITSHIKLFPGRKTRASGENFSRKRGKVLFSCLRRKSRASGEKLRRFINITRFLIFVRGF</sequence>
<accession>A0ACB0KIJ2</accession>
<gene>
    <name evidence="1" type="ORF">MILVUS5_LOCUS23719</name>
</gene>
<proteinExistence type="predicted"/>
<evidence type="ECO:0000313" key="1">
    <source>
        <dbReference type="EMBL" id="CAJ2657090.1"/>
    </source>
</evidence>
<protein>
    <submittedName>
        <fullName evidence="1">Uncharacterized protein</fullName>
    </submittedName>
</protein>
<dbReference type="EMBL" id="CASHSV030000311">
    <property type="protein sequence ID" value="CAJ2657090.1"/>
    <property type="molecule type" value="Genomic_DNA"/>
</dbReference>
<reference evidence="1" key="1">
    <citation type="submission" date="2023-10" db="EMBL/GenBank/DDBJ databases">
        <authorList>
            <person name="Rodriguez Cubillos JULIANA M."/>
            <person name="De Vega J."/>
        </authorList>
    </citation>
    <scope>NUCLEOTIDE SEQUENCE</scope>
</reference>
<keyword evidence="2" id="KW-1185">Reference proteome</keyword>
<dbReference type="Proteomes" id="UP001177021">
    <property type="component" value="Unassembled WGS sequence"/>
</dbReference>